<evidence type="ECO:0000256" key="1">
    <source>
        <dbReference type="ARBA" id="ARBA00004651"/>
    </source>
</evidence>
<evidence type="ECO:0000256" key="6">
    <source>
        <dbReference type="SAM" id="Phobius"/>
    </source>
</evidence>
<keyword evidence="5 6" id="KW-0472">Membrane</keyword>
<evidence type="ECO:0000256" key="5">
    <source>
        <dbReference type="ARBA" id="ARBA00023136"/>
    </source>
</evidence>
<dbReference type="PANTHER" id="PTHR33931:SF2">
    <property type="entry name" value="HOLIN-LIKE PROTEIN CIDA"/>
    <property type="match status" value="1"/>
</dbReference>
<keyword evidence="4 6" id="KW-1133">Transmembrane helix</keyword>
<dbReference type="Proteomes" id="UP001165667">
    <property type="component" value="Unassembled WGS sequence"/>
</dbReference>
<organism evidence="7 8">
    <name type="scientific">Lichenifustis flavocetrariae</name>
    <dbReference type="NCBI Taxonomy" id="2949735"/>
    <lineage>
        <taxon>Bacteria</taxon>
        <taxon>Pseudomonadati</taxon>
        <taxon>Pseudomonadota</taxon>
        <taxon>Alphaproteobacteria</taxon>
        <taxon>Hyphomicrobiales</taxon>
        <taxon>Lichenihabitantaceae</taxon>
        <taxon>Lichenifustis</taxon>
    </lineage>
</organism>
<keyword evidence="3 6" id="KW-0812">Transmembrane</keyword>
<evidence type="ECO:0000256" key="4">
    <source>
        <dbReference type="ARBA" id="ARBA00022989"/>
    </source>
</evidence>
<dbReference type="AlphaFoldDB" id="A0AA41Z007"/>
<reference evidence="7" key="1">
    <citation type="submission" date="2022-05" db="EMBL/GenBank/DDBJ databases">
        <authorList>
            <person name="Pankratov T."/>
        </authorList>
    </citation>
    <scope>NUCLEOTIDE SEQUENCE</scope>
    <source>
        <strain evidence="7">BP6-180914</strain>
    </source>
</reference>
<feature type="transmembrane region" description="Helical" evidence="6">
    <location>
        <begin position="25"/>
        <end position="42"/>
    </location>
</feature>
<comment type="caution">
    <text evidence="7">The sequence shown here is derived from an EMBL/GenBank/DDBJ whole genome shotgun (WGS) entry which is preliminary data.</text>
</comment>
<sequence length="117" mass="12547">MIGAIALLLMCQLLGEALHRLTGIPLPGAVLGLLLLLLWFVIRPRERPVLSAVATWLIAHLSIMFVPAAVGLMQQGAILSRYGAGIVIATAISTILTLLVTVSVFRVVARRQESPSR</sequence>
<dbReference type="EMBL" id="JAMOIM010000015">
    <property type="protein sequence ID" value="MCW6510421.1"/>
    <property type="molecule type" value="Genomic_DNA"/>
</dbReference>
<accession>A0AA41Z007</accession>
<name>A0AA41Z007_9HYPH</name>
<feature type="transmembrane region" description="Helical" evidence="6">
    <location>
        <begin position="82"/>
        <end position="109"/>
    </location>
</feature>
<keyword evidence="8" id="KW-1185">Reference proteome</keyword>
<evidence type="ECO:0000313" key="7">
    <source>
        <dbReference type="EMBL" id="MCW6510421.1"/>
    </source>
</evidence>
<evidence type="ECO:0000256" key="3">
    <source>
        <dbReference type="ARBA" id="ARBA00022692"/>
    </source>
</evidence>
<evidence type="ECO:0000256" key="2">
    <source>
        <dbReference type="ARBA" id="ARBA00022475"/>
    </source>
</evidence>
<protein>
    <submittedName>
        <fullName evidence="7">CidA/LrgA family protein</fullName>
    </submittedName>
</protein>
<gene>
    <name evidence="7" type="ORF">M8523_20590</name>
</gene>
<evidence type="ECO:0000313" key="8">
    <source>
        <dbReference type="Proteomes" id="UP001165667"/>
    </source>
</evidence>
<dbReference type="Pfam" id="PF03788">
    <property type="entry name" value="LrgA"/>
    <property type="match status" value="1"/>
</dbReference>
<comment type="subcellular location">
    <subcellularLocation>
        <location evidence="1">Cell membrane</location>
        <topology evidence="1">Multi-pass membrane protein</topology>
    </subcellularLocation>
</comment>
<feature type="transmembrane region" description="Helical" evidence="6">
    <location>
        <begin position="49"/>
        <end position="70"/>
    </location>
</feature>
<dbReference type="InterPro" id="IPR005538">
    <property type="entry name" value="LrgA/CidA"/>
</dbReference>
<dbReference type="PANTHER" id="PTHR33931">
    <property type="entry name" value="HOLIN-LIKE PROTEIN CIDA-RELATED"/>
    <property type="match status" value="1"/>
</dbReference>
<dbReference type="RefSeq" id="WP_282586794.1">
    <property type="nucleotide sequence ID" value="NZ_JAMOIM010000015.1"/>
</dbReference>
<dbReference type="GO" id="GO:0005886">
    <property type="term" value="C:plasma membrane"/>
    <property type="evidence" value="ECO:0007669"/>
    <property type="project" value="UniProtKB-SubCell"/>
</dbReference>
<proteinExistence type="predicted"/>
<keyword evidence="2" id="KW-1003">Cell membrane</keyword>